<dbReference type="Proteomes" id="UP000233469">
    <property type="component" value="Unassembled WGS sequence"/>
</dbReference>
<sequence>MFEYQRLMKDFDGDMMNIVLEPQLKSGDKELENPHIKSKETFILRSVQMEIRAYAESAIPIFGCVSVFCFDQFTNHNTMAADALIAVRINLSPGRAQPKMRDGWYINENGEKLVHSM</sequence>
<evidence type="ECO:0000313" key="2">
    <source>
        <dbReference type="Proteomes" id="UP000233469"/>
    </source>
</evidence>
<evidence type="ECO:0000313" key="1">
    <source>
        <dbReference type="EMBL" id="PKK78862.1"/>
    </source>
</evidence>
<proteinExistence type="predicted"/>
<feature type="non-terminal residue" evidence="1">
    <location>
        <position position="117"/>
    </location>
</feature>
<organism evidence="1 2">
    <name type="scientific">Rhizophagus irregularis</name>
    <dbReference type="NCBI Taxonomy" id="588596"/>
    <lineage>
        <taxon>Eukaryota</taxon>
        <taxon>Fungi</taxon>
        <taxon>Fungi incertae sedis</taxon>
        <taxon>Mucoromycota</taxon>
        <taxon>Glomeromycotina</taxon>
        <taxon>Glomeromycetes</taxon>
        <taxon>Glomerales</taxon>
        <taxon>Glomeraceae</taxon>
        <taxon>Rhizophagus</taxon>
    </lineage>
</organism>
<dbReference type="VEuPathDB" id="FungiDB:RhiirA1_480538"/>
<comment type="caution">
    <text evidence="1">The sequence shown here is derived from an EMBL/GenBank/DDBJ whole genome shotgun (WGS) entry which is preliminary data.</text>
</comment>
<protein>
    <submittedName>
        <fullName evidence="1">Uncharacterized protein</fullName>
    </submittedName>
</protein>
<name>A0A2N1NYD1_9GLOM</name>
<dbReference type="AlphaFoldDB" id="A0A2N1NYD1"/>
<reference evidence="1 2" key="1">
    <citation type="submission" date="2016-04" db="EMBL/GenBank/DDBJ databases">
        <title>Genome analyses suggest a sexual origin of heterokaryosis in a supposedly ancient asexual fungus.</title>
        <authorList>
            <person name="Ropars J."/>
            <person name="Sedzielewska K."/>
            <person name="Noel J."/>
            <person name="Charron P."/>
            <person name="Farinelli L."/>
            <person name="Marton T."/>
            <person name="Kruger M."/>
            <person name="Pelin A."/>
            <person name="Brachmann A."/>
            <person name="Corradi N."/>
        </authorList>
    </citation>
    <scope>NUCLEOTIDE SEQUENCE [LARGE SCALE GENOMIC DNA]</scope>
    <source>
        <strain evidence="1 2">C2</strain>
    </source>
</reference>
<accession>A0A2N1NYD1</accession>
<reference evidence="1 2" key="2">
    <citation type="submission" date="2017-10" db="EMBL/GenBank/DDBJ databases">
        <title>Extensive intraspecific genome diversity in a model arbuscular mycorrhizal fungus.</title>
        <authorList>
            <person name="Chen E.C.H."/>
            <person name="Morin E."/>
            <person name="Baudet D."/>
            <person name="Noel J."/>
            <person name="Ndikumana S."/>
            <person name="Charron P."/>
            <person name="St-Onge C."/>
            <person name="Giorgi J."/>
            <person name="Grigoriev I.V."/>
            <person name="Roux C."/>
            <person name="Martin F.M."/>
            <person name="Corradi N."/>
        </authorList>
    </citation>
    <scope>NUCLEOTIDE SEQUENCE [LARGE SCALE GENOMIC DNA]</scope>
    <source>
        <strain evidence="1 2">C2</strain>
    </source>
</reference>
<gene>
    <name evidence="1" type="ORF">RhiirC2_769729</name>
</gene>
<dbReference type="EMBL" id="LLXL01000065">
    <property type="protein sequence ID" value="PKK78862.1"/>
    <property type="molecule type" value="Genomic_DNA"/>
</dbReference>